<dbReference type="InterPro" id="IPR013830">
    <property type="entry name" value="SGNH_hydro"/>
</dbReference>
<dbReference type="InterPro" id="IPR051532">
    <property type="entry name" value="Ester_Hydrolysis_Enzymes"/>
</dbReference>
<dbReference type="PANTHER" id="PTHR30383">
    <property type="entry name" value="THIOESTERASE 1/PROTEASE 1/LYSOPHOSPHOLIPASE L1"/>
    <property type="match status" value="1"/>
</dbReference>
<dbReference type="InterPro" id="IPR005181">
    <property type="entry name" value="SASA"/>
</dbReference>
<feature type="signal peptide" evidence="3">
    <location>
        <begin position="1"/>
        <end position="22"/>
    </location>
</feature>
<evidence type="ECO:0000256" key="2">
    <source>
        <dbReference type="SAM" id="MobiDB-lite"/>
    </source>
</evidence>
<evidence type="ECO:0000259" key="4">
    <source>
        <dbReference type="Pfam" id="PF03629"/>
    </source>
</evidence>
<feature type="compositionally biased region" description="Polar residues" evidence="2">
    <location>
        <begin position="74"/>
        <end position="83"/>
    </location>
</feature>
<dbReference type="PANTHER" id="PTHR30383:SF5">
    <property type="entry name" value="SGNH HYDROLASE-TYPE ESTERASE DOMAIN-CONTAINING PROTEIN"/>
    <property type="match status" value="1"/>
</dbReference>
<accession>A0A517QPF5</accession>
<sequence precursor="true">MLRSLRFLSCCALMLTGLAVSAEETQMDLVIVAGQSNAVGYHAKPSELPASEVDQEIRFWWRTGDPPPDEHDSVSSQKWTHLQPQPLGNPKLPKEGRQYGNFAQADGGFGPEIGLARTIYQQEKKTFAVIKVAFSGTNLQRDWSHTDPGAHGQCYQSLISETQAAIAAAKEQGITLRPRAFAWIQGESDANASDAPKYARTLGEMVESLRAELNAPQLIALVAVNTKFGNGTKEFMPEIVAQQQRMSAADPRAVYVDTSHATIANSAHFDTKGTLEVGRLMAEALFTVESKLSPAQPVVRIVTLGDSITKGVRSGVKAEQTFASLLESKLNAEGTSAKVFNVGIGGERTDQALKRLNDVIDLKPDYVTVMYGTNDSYVDKGKTASRISVEAYRENLNQIVSRLLELGITPVLMTEPRWADGGYANGIGEHPNLRLTPYMQACREVAQAWRVPLVDHFQAWTVAKEKGTHLKDWTTDGCHPNPTGHAEIAQEVLPVLQQAIGPVVETRKKILSGEPVRVICFGDSVTGVYYHTGSRRAYTDMLGIALNRVSPESNVEMINAGISGHTTVNALARIDRDVLSHKPDLVTVMFGLNDMTRVPLEEYQANLKEIVKKCRDVGAEVVLATPNAVTDSPGRPTDKLIQYCDVVRAVAKELNVPLADCYRELAALRRNSDFGWQMLMSDAIHPNMAGHKKMATALTQSITGLRVSLDDVPPPTGPLQHTVERLKTKQPIRVLAMAPVAELIGPSLNDIAAGADVQIESWKVEGMTLAEIENDARAKVRKMKPDLVVIAVPKSATAESDEAFIYSYAWIMNLSLNFGAPTWDCVVVHPSVLDPDAAASGQDLLVRQLVQAQDLSLIDRGTGENEAAASLIRNWIQAAAKSAK</sequence>
<name>A0A517QPF5_9PLAN</name>
<evidence type="ECO:0000259" key="5">
    <source>
        <dbReference type="Pfam" id="PF13472"/>
    </source>
</evidence>
<evidence type="ECO:0000313" key="6">
    <source>
        <dbReference type="EMBL" id="QDT33505.1"/>
    </source>
</evidence>
<dbReference type="GO" id="GO:0004064">
    <property type="term" value="F:arylesterase activity"/>
    <property type="evidence" value="ECO:0007669"/>
    <property type="project" value="UniProtKB-EC"/>
</dbReference>
<dbReference type="Pfam" id="PF03629">
    <property type="entry name" value="SASA"/>
    <property type="match status" value="1"/>
</dbReference>
<dbReference type="Pfam" id="PF13472">
    <property type="entry name" value="Lipase_GDSL_2"/>
    <property type="match status" value="2"/>
</dbReference>
<keyword evidence="7" id="KW-1185">Reference proteome</keyword>
<dbReference type="EC" id="3.1.1.2" evidence="6"/>
<dbReference type="OrthoDB" id="246065at2"/>
<evidence type="ECO:0000256" key="3">
    <source>
        <dbReference type="SAM" id="SignalP"/>
    </source>
</evidence>
<feature type="domain" description="SGNH hydrolase-type esterase" evidence="5">
    <location>
        <begin position="304"/>
        <end position="486"/>
    </location>
</feature>
<dbReference type="SUPFAM" id="SSF52266">
    <property type="entry name" value="SGNH hydrolase"/>
    <property type="match status" value="3"/>
</dbReference>
<protein>
    <submittedName>
        <fullName evidence="6">Arylesterase</fullName>
        <ecNumber evidence="6">3.1.1.2</ecNumber>
    </submittedName>
</protein>
<keyword evidence="3" id="KW-0732">Signal</keyword>
<organism evidence="6 7">
    <name type="scientific">Thalassoglobus polymorphus</name>
    <dbReference type="NCBI Taxonomy" id="2527994"/>
    <lineage>
        <taxon>Bacteria</taxon>
        <taxon>Pseudomonadati</taxon>
        <taxon>Planctomycetota</taxon>
        <taxon>Planctomycetia</taxon>
        <taxon>Planctomycetales</taxon>
        <taxon>Planctomycetaceae</taxon>
        <taxon>Thalassoglobus</taxon>
    </lineage>
</organism>
<dbReference type="RefSeq" id="WP_145199897.1">
    <property type="nucleotide sequence ID" value="NZ_CP036267.1"/>
</dbReference>
<evidence type="ECO:0000313" key="7">
    <source>
        <dbReference type="Proteomes" id="UP000315724"/>
    </source>
</evidence>
<gene>
    <name evidence="6" type="ORF">Mal48_27580</name>
</gene>
<dbReference type="EMBL" id="CP036267">
    <property type="protein sequence ID" value="QDT33505.1"/>
    <property type="molecule type" value="Genomic_DNA"/>
</dbReference>
<proteinExistence type="predicted"/>
<dbReference type="Gene3D" id="3.40.50.1110">
    <property type="entry name" value="SGNH hydrolase"/>
    <property type="match status" value="3"/>
</dbReference>
<evidence type="ECO:0000256" key="1">
    <source>
        <dbReference type="ARBA" id="ARBA00022801"/>
    </source>
</evidence>
<dbReference type="Proteomes" id="UP000315724">
    <property type="component" value="Chromosome"/>
</dbReference>
<dbReference type="KEGG" id="tpol:Mal48_27580"/>
<feature type="domain" description="SGNH hydrolase-type esterase" evidence="5">
    <location>
        <begin position="520"/>
        <end position="692"/>
    </location>
</feature>
<dbReference type="AlphaFoldDB" id="A0A517QPF5"/>
<feature type="chain" id="PRO_5022162883" evidence="3">
    <location>
        <begin position="23"/>
        <end position="884"/>
    </location>
</feature>
<feature type="region of interest" description="Disordered" evidence="2">
    <location>
        <begin position="64"/>
        <end position="90"/>
    </location>
</feature>
<dbReference type="InterPro" id="IPR036514">
    <property type="entry name" value="SGNH_hydro_sf"/>
</dbReference>
<feature type="domain" description="Sialate O-acetylesterase" evidence="4">
    <location>
        <begin position="27"/>
        <end position="285"/>
    </location>
</feature>
<keyword evidence="1 6" id="KW-0378">Hydrolase</keyword>
<dbReference type="GO" id="GO:0004622">
    <property type="term" value="F:phosphatidylcholine lysophospholipase activity"/>
    <property type="evidence" value="ECO:0007669"/>
    <property type="project" value="TreeGrafter"/>
</dbReference>
<reference evidence="6 7" key="1">
    <citation type="submission" date="2019-02" db="EMBL/GenBank/DDBJ databases">
        <title>Deep-cultivation of Planctomycetes and their phenomic and genomic characterization uncovers novel biology.</title>
        <authorList>
            <person name="Wiegand S."/>
            <person name="Jogler M."/>
            <person name="Boedeker C."/>
            <person name="Pinto D."/>
            <person name="Vollmers J."/>
            <person name="Rivas-Marin E."/>
            <person name="Kohn T."/>
            <person name="Peeters S.H."/>
            <person name="Heuer A."/>
            <person name="Rast P."/>
            <person name="Oberbeckmann S."/>
            <person name="Bunk B."/>
            <person name="Jeske O."/>
            <person name="Meyerdierks A."/>
            <person name="Storesund J.E."/>
            <person name="Kallscheuer N."/>
            <person name="Luecker S."/>
            <person name="Lage O.M."/>
            <person name="Pohl T."/>
            <person name="Merkel B.J."/>
            <person name="Hornburger P."/>
            <person name="Mueller R.-W."/>
            <person name="Bruemmer F."/>
            <person name="Labrenz M."/>
            <person name="Spormann A.M."/>
            <person name="Op den Camp H."/>
            <person name="Overmann J."/>
            <person name="Amann R."/>
            <person name="Jetten M.S.M."/>
            <person name="Mascher T."/>
            <person name="Medema M.H."/>
            <person name="Devos D.P."/>
            <person name="Kaster A.-K."/>
            <person name="Ovreas L."/>
            <person name="Rohde M."/>
            <person name="Galperin M.Y."/>
            <person name="Jogler C."/>
        </authorList>
    </citation>
    <scope>NUCLEOTIDE SEQUENCE [LARGE SCALE GENOMIC DNA]</scope>
    <source>
        <strain evidence="6 7">Mal48</strain>
    </source>
</reference>